<dbReference type="Proteomes" id="UP000565715">
    <property type="component" value="Unassembled WGS sequence"/>
</dbReference>
<evidence type="ECO:0000313" key="2">
    <source>
        <dbReference type="EMBL" id="NKY37873.1"/>
    </source>
</evidence>
<dbReference type="RefSeq" id="WP_068050082.1">
    <property type="nucleotide sequence ID" value="NZ_JAAXOO010000011.1"/>
</dbReference>
<sequence length="217" mass="24529">MSLELDTHHYAEAVKRNDLEYLGELREELQALNELLEGEGLPAHEEPEHRGTDTARDRTGSVPYSFVHYLRRAYACSLEYPDRPLEPVAPGVDPADDPAVDKFTYRFDSHLVCHSDCEGYYLPVEFDHVLFPDDELEIPGGMVGSSVALLRELVYVAPYLGIALDNEGELSDNEIESIYAAHGDDDDHPFYRERETWVLFYEAARISVTAGTVITFC</sequence>
<dbReference type="EMBL" id="JAAXOO010000011">
    <property type="protein sequence ID" value="NKY37873.1"/>
    <property type="molecule type" value="Genomic_DNA"/>
</dbReference>
<evidence type="ECO:0000256" key="1">
    <source>
        <dbReference type="SAM" id="MobiDB-lite"/>
    </source>
</evidence>
<gene>
    <name evidence="2" type="ORF">HGA13_33120</name>
</gene>
<reference evidence="2 3" key="1">
    <citation type="submission" date="2020-04" db="EMBL/GenBank/DDBJ databases">
        <title>MicrobeNet Type strains.</title>
        <authorList>
            <person name="Nicholson A.C."/>
        </authorList>
    </citation>
    <scope>NUCLEOTIDE SEQUENCE [LARGE SCALE GENOMIC DNA]</scope>
    <source>
        <strain evidence="2 3">DSM 45078</strain>
    </source>
</reference>
<feature type="region of interest" description="Disordered" evidence="1">
    <location>
        <begin position="38"/>
        <end position="59"/>
    </location>
</feature>
<comment type="caution">
    <text evidence="2">The sequence shown here is derived from an EMBL/GenBank/DDBJ whole genome shotgun (WGS) entry which is preliminary data.</text>
</comment>
<dbReference type="AlphaFoldDB" id="A0A846XTS8"/>
<organism evidence="2 3">
    <name type="scientific">Nocardia speluncae</name>
    <dbReference type="NCBI Taxonomy" id="419477"/>
    <lineage>
        <taxon>Bacteria</taxon>
        <taxon>Bacillati</taxon>
        <taxon>Actinomycetota</taxon>
        <taxon>Actinomycetes</taxon>
        <taxon>Mycobacteriales</taxon>
        <taxon>Nocardiaceae</taxon>
        <taxon>Nocardia</taxon>
    </lineage>
</organism>
<feature type="compositionally biased region" description="Basic and acidic residues" evidence="1">
    <location>
        <begin position="42"/>
        <end position="59"/>
    </location>
</feature>
<accession>A0A846XTS8</accession>
<proteinExistence type="predicted"/>
<name>A0A846XTS8_9NOCA</name>
<keyword evidence="3" id="KW-1185">Reference proteome</keyword>
<evidence type="ECO:0000313" key="3">
    <source>
        <dbReference type="Proteomes" id="UP000565715"/>
    </source>
</evidence>
<protein>
    <submittedName>
        <fullName evidence="2">Uncharacterized protein</fullName>
    </submittedName>
</protein>